<evidence type="ECO:0000256" key="4">
    <source>
        <dbReference type="ARBA" id="ARBA00022833"/>
    </source>
</evidence>
<dbReference type="InterPro" id="IPR041636">
    <property type="entry name" value="RNase_J_C"/>
</dbReference>
<evidence type="ECO:0000259" key="7">
    <source>
        <dbReference type="SMART" id="SM00849"/>
    </source>
</evidence>
<dbReference type="Pfam" id="PF17770">
    <property type="entry name" value="RNase_J_C"/>
    <property type="match status" value="1"/>
</dbReference>
<dbReference type="PANTHER" id="PTHR43694:SF1">
    <property type="entry name" value="RIBONUCLEASE J"/>
    <property type="match status" value="1"/>
</dbReference>
<dbReference type="Pfam" id="PF07521">
    <property type="entry name" value="RMMBL"/>
    <property type="match status" value="1"/>
</dbReference>
<accession>A0ABU7LLS7</accession>
<keyword evidence="3 8" id="KW-0378">Hydrolase</keyword>
<dbReference type="InterPro" id="IPR042173">
    <property type="entry name" value="RNase_J_2"/>
</dbReference>
<dbReference type="Gene3D" id="3.40.50.10710">
    <property type="entry name" value="Metallo-hydrolase/oxidoreductase"/>
    <property type="match status" value="1"/>
</dbReference>
<keyword evidence="6" id="KW-0694">RNA-binding</keyword>
<gene>
    <name evidence="8" type="ORF">V0U79_00775</name>
</gene>
<dbReference type="EMBL" id="JAZDRP010000001">
    <property type="protein sequence ID" value="MEE2524883.1"/>
    <property type="molecule type" value="Genomic_DNA"/>
</dbReference>
<keyword evidence="2" id="KW-0479">Metal-binding</keyword>
<evidence type="ECO:0000256" key="3">
    <source>
        <dbReference type="ARBA" id="ARBA00022801"/>
    </source>
</evidence>
<sequence length="556" mass="61371">MVEDNGLYFLPLGGSGEIGMNLNLYGYGPEESRKWIMVDCGVTFGDLTTPGIDVIMPDPDFIEERAHDLLAIVLTHAHEDHMGAVAHLWERFRVPIYATPFTAWLMVDRLKEKGLEREAIVHVVPLDGHIKLGPFDISFVTLTHSIPEPNGLAIRTPEGLILHTGDWKIDPEPLIGEKTDVSALTELADEGVLAMVCDSTNVFTEGESGSEAGVRKNLIELVGELKGRVAIASFASNVARMESAIVAAEANDRRVCLVGRSMHRMAGAAKSVGLLSHAKPFIDEDDASHFPPDKILYLCTGSQGEPRAALSRIARGDHRSVNLTKGDTVIFSSRVIPGNEADIFELQNLLSERGVDIITERDRHVHVSGHPCRDELKQMYQWVRPQISIPVHGEHRHLAEHADFARSLQVPQALAGRNGNMIRISKDGASVVDEVKSGRLYLDGNFLTEAENPAIRERRSMAYAGHVTVAMVIDGQGSLISGPDVRVLGLPESRDLREDQLMDRISEAAENAFDRLKRRSRCDEGEVEEAARRAVRRELNMLWGKKPQVDIMVLTA</sequence>
<dbReference type="EC" id="3.1.-.-" evidence="8"/>
<dbReference type="RefSeq" id="WP_330197549.1">
    <property type="nucleotide sequence ID" value="NZ_JAZDRP010000001.1"/>
</dbReference>
<keyword evidence="5" id="KW-0269">Exonuclease</keyword>
<dbReference type="Proteomes" id="UP001354971">
    <property type="component" value="Unassembled WGS sequence"/>
</dbReference>
<dbReference type="InterPro" id="IPR036866">
    <property type="entry name" value="RibonucZ/Hydroxyglut_hydro"/>
</dbReference>
<dbReference type="InterPro" id="IPR011108">
    <property type="entry name" value="RMMBL"/>
</dbReference>
<evidence type="ECO:0000256" key="6">
    <source>
        <dbReference type="ARBA" id="ARBA00022884"/>
    </source>
</evidence>
<proteinExistence type="predicted"/>
<evidence type="ECO:0000256" key="1">
    <source>
        <dbReference type="ARBA" id="ARBA00022722"/>
    </source>
</evidence>
<keyword evidence="4" id="KW-0862">Zinc</keyword>
<reference evidence="8 9" key="1">
    <citation type="submission" date="2024-01" db="EMBL/GenBank/DDBJ databases">
        <title>Hyphobacterium bacterium isolated from marine sediment.</title>
        <authorList>
            <person name="Zhao S."/>
        </authorList>
    </citation>
    <scope>NUCLEOTIDE SEQUENCE [LARGE SCALE GENOMIC DNA]</scope>
    <source>
        <strain evidence="9">HN65</strain>
    </source>
</reference>
<dbReference type="SUPFAM" id="SSF56281">
    <property type="entry name" value="Metallo-hydrolase/oxidoreductase"/>
    <property type="match status" value="1"/>
</dbReference>
<organism evidence="8 9">
    <name type="scientific">Hyphobacterium lacteum</name>
    <dbReference type="NCBI Taxonomy" id="3116575"/>
    <lineage>
        <taxon>Bacteria</taxon>
        <taxon>Pseudomonadati</taxon>
        <taxon>Pseudomonadota</taxon>
        <taxon>Alphaproteobacteria</taxon>
        <taxon>Maricaulales</taxon>
        <taxon>Maricaulaceae</taxon>
        <taxon>Hyphobacterium</taxon>
    </lineage>
</organism>
<feature type="domain" description="Metallo-beta-lactamase" evidence="7">
    <location>
        <begin position="19"/>
        <end position="225"/>
    </location>
</feature>
<protein>
    <submittedName>
        <fullName evidence="8">Ribonuclease J</fullName>
        <ecNumber evidence="8">3.1.-.-</ecNumber>
    </submittedName>
</protein>
<dbReference type="InterPro" id="IPR001279">
    <property type="entry name" value="Metallo-B-lactamas"/>
</dbReference>
<evidence type="ECO:0000256" key="5">
    <source>
        <dbReference type="ARBA" id="ARBA00022839"/>
    </source>
</evidence>
<dbReference type="GO" id="GO:0016787">
    <property type="term" value="F:hydrolase activity"/>
    <property type="evidence" value="ECO:0007669"/>
    <property type="project" value="UniProtKB-KW"/>
</dbReference>
<keyword evidence="9" id="KW-1185">Reference proteome</keyword>
<name>A0ABU7LLS7_9PROT</name>
<dbReference type="Gene3D" id="3.60.15.10">
    <property type="entry name" value="Ribonuclease Z/Hydroxyacylglutathione hydrolase-like"/>
    <property type="match status" value="1"/>
</dbReference>
<evidence type="ECO:0000256" key="2">
    <source>
        <dbReference type="ARBA" id="ARBA00022723"/>
    </source>
</evidence>
<evidence type="ECO:0000313" key="8">
    <source>
        <dbReference type="EMBL" id="MEE2524883.1"/>
    </source>
</evidence>
<dbReference type="Pfam" id="PF12706">
    <property type="entry name" value="Lactamase_B_2"/>
    <property type="match status" value="1"/>
</dbReference>
<evidence type="ECO:0000313" key="9">
    <source>
        <dbReference type="Proteomes" id="UP001354971"/>
    </source>
</evidence>
<dbReference type="CDD" id="cd07714">
    <property type="entry name" value="RNaseJ_MBL-fold"/>
    <property type="match status" value="1"/>
</dbReference>
<dbReference type="PANTHER" id="PTHR43694">
    <property type="entry name" value="RIBONUCLEASE J"/>
    <property type="match status" value="1"/>
</dbReference>
<dbReference type="Pfam" id="PF22505">
    <property type="entry name" value="RNase_J_b_CASP"/>
    <property type="match status" value="1"/>
</dbReference>
<keyword evidence="1" id="KW-0540">Nuclease</keyword>
<dbReference type="SMART" id="SM00849">
    <property type="entry name" value="Lactamase_B"/>
    <property type="match status" value="1"/>
</dbReference>
<dbReference type="InterPro" id="IPR055132">
    <property type="entry name" value="RNase_J_b_CASP"/>
</dbReference>
<dbReference type="Gene3D" id="3.10.20.580">
    <property type="match status" value="1"/>
</dbReference>
<comment type="caution">
    <text evidence="8">The sequence shown here is derived from an EMBL/GenBank/DDBJ whole genome shotgun (WGS) entry which is preliminary data.</text>
</comment>